<dbReference type="AlphaFoldDB" id="A0A644YQC2"/>
<dbReference type="EMBL" id="VSSQ01005892">
    <property type="protein sequence ID" value="MPM30795.1"/>
    <property type="molecule type" value="Genomic_DNA"/>
</dbReference>
<name>A0A644YQC2_9ZZZZ</name>
<accession>A0A644YQC2</accession>
<organism evidence="1">
    <name type="scientific">bioreactor metagenome</name>
    <dbReference type="NCBI Taxonomy" id="1076179"/>
    <lineage>
        <taxon>unclassified sequences</taxon>
        <taxon>metagenomes</taxon>
        <taxon>ecological metagenomes</taxon>
    </lineage>
</organism>
<evidence type="ECO:0000313" key="1">
    <source>
        <dbReference type="EMBL" id="MPM30795.1"/>
    </source>
</evidence>
<gene>
    <name evidence="1" type="ORF">SDC9_77345</name>
</gene>
<reference evidence="1" key="1">
    <citation type="submission" date="2019-08" db="EMBL/GenBank/DDBJ databases">
        <authorList>
            <person name="Kucharzyk K."/>
            <person name="Murdoch R.W."/>
            <person name="Higgins S."/>
            <person name="Loffler F."/>
        </authorList>
    </citation>
    <scope>NUCLEOTIDE SEQUENCE</scope>
</reference>
<sequence>MARIKKTAYRGPITLELGGLPELPMEEHLLAASAAADRLIALWEAAETDSI</sequence>
<proteinExistence type="predicted"/>
<protein>
    <submittedName>
        <fullName evidence="1">Uncharacterized protein</fullName>
    </submittedName>
</protein>
<comment type="caution">
    <text evidence="1">The sequence shown here is derived from an EMBL/GenBank/DDBJ whole genome shotgun (WGS) entry which is preliminary data.</text>
</comment>